<feature type="region of interest" description="Disordered" evidence="1">
    <location>
        <begin position="351"/>
        <end position="370"/>
    </location>
</feature>
<feature type="chain" id="PRO_5035174610" description="YCII-related domain-containing protein" evidence="2">
    <location>
        <begin position="19"/>
        <end position="465"/>
    </location>
</feature>
<keyword evidence="5" id="KW-1185">Reference proteome</keyword>
<dbReference type="InterPro" id="IPR005545">
    <property type="entry name" value="YCII"/>
</dbReference>
<gene>
    <name evidence="4" type="ORF">KFE25_004745</name>
</gene>
<dbReference type="InterPro" id="IPR011008">
    <property type="entry name" value="Dimeric_a/b-barrel"/>
</dbReference>
<evidence type="ECO:0000313" key="4">
    <source>
        <dbReference type="EMBL" id="KAG8462769.1"/>
    </source>
</evidence>
<dbReference type="InterPro" id="IPR051807">
    <property type="entry name" value="Sec-metab_biosynth-assoc"/>
</dbReference>
<feature type="compositionally biased region" description="Polar residues" evidence="1">
    <location>
        <begin position="455"/>
        <end position="465"/>
    </location>
</feature>
<feature type="domain" description="YCII-related" evidence="3">
    <location>
        <begin position="97"/>
        <end position="184"/>
    </location>
</feature>
<dbReference type="PANTHER" id="PTHR33606">
    <property type="entry name" value="PROTEIN YCII"/>
    <property type="match status" value="1"/>
</dbReference>
<evidence type="ECO:0000256" key="1">
    <source>
        <dbReference type="SAM" id="MobiDB-lite"/>
    </source>
</evidence>
<evidence type="ECO:0000313" key="5">
    <source>
        <dbReference type="Proteomes" id="UP000751190"/>
    </source>
</evidence>
<name>A0A8J5XLC1_DIALT</name>
<accession>A0A8J5XLC1</accession>
<organism evidence="4 5">
    <name type="scientific">Diacronema lutheri</name>
    <name type="common">Unicellular marine alga</name>
    <name type="synonym">Monochrysis lutheri</name>
    <dbReference type="NCBI Taxonomy" id="2081491"/>
    <lineage>
        <taxon>Eukaryota</taxon>
        <taxon>Haptista</taxon>
        <taxon>Haptophyta</taxon>
        <taxon>Pavlovophyceae</taxon>
        <taxon>Pavlovales</taxon>
        <taxon>Pavlovaceae</taxon>
        <taxon>Diacronema</taxon>
    </lineage>
</organism>
<dbReference type="PANTHER" id="PTHR33606:SF3">
    <property type="entry name" value="PROTEIN YCII"/>
    <property type="match status" value="1"/>
</dbReference>
<dbReference type="Pfam" id="PF03795">
    <property type="entry name" value="YCII"/>
    <property type="match status" value="2"/>
</dbReference>
<keyword evidence="2" id="KW-0732">Signal</keyword>
<feature type="domain" description="YCII-related" evidence="3">
    <location>
        <begin position="200"/>
        <end position="300"/>
    </location>
</feature>
<feature type="signal peptide" evidence="2">
    <location>
        <begin position="1"/>
        <end position="18"/>
    </location>
</feature>
<dbReference type="Gene3D" id="3.30.70.1060">
    <property type="entry name" value="Dimeric alpha+beta barrel"/>
    <property type="match status" value="2"/>
</dbReference>
<dbReference type="OrthoDB" id="10633714at2759"/>
<dbReference type="EMBL" id="JAGTXO010000019">
    <property type="protein sequence ID" value="KAG8462769.1"/>
    <property type="molecule type" value="Genomic_DNA"/>
</dbReference>
<sequence length="465" mass="50372">MALKRALLLALLANVALGRVQLGRSACGASARLARAPTTPRGASCMLARPSKKAAAEQAGQAAEQAGGVEAGDMFARLESTSVARGDVVAEMPPRALFAIFGRDHESLEDVRFALHNEHVAYWRSLRGCAIYEAGYFLHPHLQSAAGTLFLVGAESADAARALAADDPLCSASLFAQLHVNEWRRVAEPELDNYLTTPPFLVYCRDKPGQRALRQATRPAHLEWLRASAERIAFVGALLADDERSAGGDGGGDGARAEREAVGSLMLVCGESLEDVQAWAARDPYALSGLFESATVLPWTSLDVVNRALPNCPGPPMSEWWTAEEHAQAPPLFVPTADLDLSQGNFTEDGAWRSSARELQDDEAKEDSAEVERWAESLERMRLGTDGRNGRIDSEPLIQIVGLDEPEVQRVFWRESDEDGDMSGWPFIAEPAMEGADDDDADKRRGPAPRRRRASTANDVDSGSE</sequence>
<feature type="region of interest" description="Disordered" evidence="1">
    <location>
        <begin position="415"/>
        <end position="465"/>
    </location>
</feature>
<evidence type="ECO:0000256" key="2">
    <source>
        <dbReference type="SAM" id="SignalP"/>
    </source>
</evidence>
<proteinExistence type="predicted"/>
<dbReference type="Proteomes" id="UP000751190">
    <property type="component" value="Unassembled WGS sequence"/>
</dbReference>
<comment type="caution">
    <text evidence="4">The sequence shown here is derived from an EMBL/GenBank/DDBJ whole genome shotgun (WGS) entry which is preliminary data.</text>
</comment>
<protein>
    <recommendedName>
        <fullName evidence="3">YCII-related domain-containing protein</fullName>
    </recommendedName>
</protein>
<reference evidence="4" key="1">
    <citation type="submission" date="2021-05" db="EMBL/GenBank/DDBJ databases">
        <title>The genome of the haptophyte Pavlova lutheri (Diacronema luteri, Pavlovales) - a model for lipid biosynthesis in eukaryotic algae.</title>
        <authorList>
            <person name="Hulatt C.J."/>
            <person name="Posewitz M.C."/>
        </authorList>
    </citation>
    <scope>NUCLEOTIDE SEQUENCE</scope>
    <source>
        <strain evidence="4">NIVA-4/92</strain>
    </source>
</reference>
<evidence type="ECO:0000259" key="3">
    <source>
        <dbReference type="Pfam" id="PF03795"/>
    </source>
</evidence>
<dbReference type="SUPFAM" id="SSF54909">
    <property type="entry name" value="Dimeric alpha+beta barrel"/>
    <property type="match status" value="2"/>
</dbReference>
<dbReference type="AlphaFoldDB" id="A0A8J5XLC1"/>